<dbReference type="EMBL" id="JAURTK010000027">
    <property type="protein sequence ID" value="MDP9651690.1"/>
    <property type="molecule type" value="Genomic_DNA"/>
</dbReference>
<evidence type="ECO:0000313" key="1">
    <source>
        <dbReference type="EMBL" id="MDP9651690.1"/>
    </source>
</evidence>
<protein>
    <recommendedName>
        <fullName evidence="3">Secreted protein</fullName>
    </recommendedName>
</protein>
<dbReference type="AlphaFoldDB" id="A0AB73INV4"/>
<reference evidence="1" key="1">
    <citation type="submission" date="2023-07" db="EMBL/GenBank/DDBJ databases">
        <title>Sorghum-associated microbial communities from plants grown in Nebraska, USA.</title>
        <authorList>
            <person name="Schachtman D."/>
        </authorList>
    </citation>
    <scope>NUCLEOTIDE SEQUENCE</scope>
    <source>
        <strain evidence="1">DS1061</strain>
    </source>
</reference>
<accession>A0AB73INV4</accession>
<dbReference type="Proteomes" id="UP001229486">
    <property type="component" value="Unassembled WGS sequence"/>
</dbReference>
<comment type="caution">
    <text evidence="1">The sequence shown here is derived from an EMBL/GenBank/DDBJ whole genome shotgun (WGS) entry which is preliminary data.</text>
</comment>
<dbReference type="RefSeq" id="WP_392396241.1">
    <property type="nucleotide sequence ID" value="NZ_JAURTK010000027.1"/>
</dbReference>
<gene>
    <name evidence="1" type="ORF">J2793_007165</name>
</gene>
<evidence type="ECO:0000313" key="2">
    <source>
        <dbReference type="Proteomes" id="UP001229486"/>
    </source>
</evidence>
<sequence>MNVGDASVAYGDSSVVKPAPLTVLLAASVVNEPVLPLIGALLIVPPEIVGVLIVGDVPKTAEPLPVSSEMTPASCAEVVEANCARVPLVSANDVPHVQPDPPVLYCSALLDAEQLGIANAVGDALVPVTFASTVLAA</sequence>
<organism evidence="1 2">
    <name type="scientific">Paraburkholderia caledonica</name>
    <dbReference type="NCBI Taxonomy" id="134536"/>
    <lineage>
        <taxon>Bacteria</taxon>
        <taxon>Pseudomonadati</taxon>
        <taxon>Pseudomonadota</taxon>
        <taxon>Betaproteobacteria</taxon>
        <taxon>Burkholderiales</taxon>
        <taxon>Burkholderiaceae</taxon>
        <taxon>Paraburkholderia</taxon>
    </lineage>
</organism>
<evidence type="ECO:0008006" key="3">
    <source>
        <dbReference type="Google" id="ProtNLM"/>
    </source>
</evidence>
<name>A0AB73INV4_9BURK</name>
<proteinExistence type="predicted"/>